<gene>
    <name evidence="2" type="ORF">ACD_3C00183G0004</name>
</gene>
<sequence>MQNKNKFLAMAMSWALLITALAQAETTGSWAWSKIPWPSAWQVKNQEFKYQPAPSNHSPTEALWPIMKFFKSGKDIPEEQKKLFMQYSKSYLDSIKKIIEDKTLASEAKETSIKVANAEFAKLLVSYIDPAKLEEFNKYIAEAWWRPLAKKPWEAQDKDAKKNIPAVNHSPTEALWPIMKFFKSGKDIPEEQKKLFMQYSKSYLDSIKKIIEDKTLASEAKETSIKAANAEFAKLLVSYIDPAKLEEFNKYIAEAWWRPLAKRPTEPQDKNPQEYKKAPVKIKILSQKTRDSLNHKLDALDPAKKEVIFQAIIKRVDSLLANLKSEKAKAQLLEIKELVQSKLTSLNSWEEDIISQVLDWIY</sequence>
<name>K2F962_9BACT</name>
<keyword evidence="1" id="KW-0732">Signal</keyword>
<reference evidence="2" key="1">
    <citation type="journal article" date="2012" name="Science">
        <title>Fermentation, hydrogen, and sulfur metabolism in multiple uncultivated bacterial phyla.</title>
        <authorList>
            <person name="Wrighton K.C."/>
            <person name="Thomas B.C."/>
            <person name="Sharon I."/>
            <person name="Miller C.S."/>
            <person name="Castelle C.J."/>
            <person name="VerBerkmoes N.C."/>
            <person name="Wilkins M.J."/>
            <person name="Hettich R.L."/>
            <person name="Lipton M.S."/>
            <person name="Williams K.H."/>
            <person name="Long P.E."/>
            <person name="Banfield J.F."/>
        </authorList>
    </citation>
    <scope>NUCLEOTIDE SEQUENCE [LARGE SCALE GENOMIC DNA]</scope>
</reference>
<accession>K2F962</accession>
<organism evidence="2">
    <name type="scientific">uncultured bacterium</name>
    <name type="common">gcode 4</name>
    <dbReference type="NCBI Taxonomy" id="1234023"/>
    <lineage>
        <taxon>Bacteria</taxon>
        <taxon>environmental samples</taxon>
    </lineage>
</organism>
<dbReference type="EMBL" id="AMFJ01000457">
    <property type="protein sequence ID" value="EKE27631.1"/>
    <property type="molecule type" value="Genomic_DNA"/>
</dbReference>
<feature type="chain" id="PRO_5017351946" description="DUF5667 domain-containing protein" evidence="1">
    <location>
        <begin position="25"/>
        <end position="362"/>
    </location>
</feature>
<proteinExistence type="predicted"/>
<protein>
    <recommendedName>
        <fullName evidence="3">DUF5667 domain-containing protein</fullName>
    </recommendedName>
</protein>
<comment type="caution">
    <text evidence="2">The sequence shown here is derived from an EMBL/GenBank/DDBJ whole genome shotgun (WGS) entry which is preliminary data.</text>
</comment>
<evidence type="ECO:0000256" key="1">
    <source>
        <dbReference type="SAM" id="SignalP"/>
    </source>
</evidence>
<feature type="signal peptide" evidence="1">
    <location>
        <begin position="1"/>
        <end position="24"/>
    </location>
</feature>
<dbReference type="AlphaFoldDB" id="K2F962"/>
<evidence type="ECO:0000313" key="2">
    <source>
        <dbReference type="EMBL" id="EKE27631.1"/>
    </source>
</evidence>
<evidence type="ECO:0008006" key="3">
    <source>
        <dbReference type="Google" id="ProtNLM"/>
    </source>
</evidence>